<feature type="transmembrane region" description="Helical" evidence="14">
    <location>
        <begin position="313"/>
        <end position="334"/>
    </location>
</feature>
<dbReference type="Proteomes" id="UP001198571">
    <property type="component" value="Unassembled WGS sequence"/>
</dbReference>
<evidence type="ECO:0000313" key="18">
    <source>
        <dbReference type="Proteomes" id="UP001198571"/>
    </source>
</evidence>
<dbReference type="RefSeq" id="WP_226936825.1">
    <property type="nucleotide sequence ID" value="NZ_JACDXX010000015.1"/>
</dbReference>
<evidence type="ECO:0000256" key="3">
    <source>
        <dbReference type="ARBA" id="ARBA00022093"/>
    </source>
</evidence>
<accession>A0ABS8CPN9</accession>
<evidence type="ECO:0000256" key="9">
    <source>
        <dbReference type="ARBA" id="ARBA00022989"/>
    </source>
</evidence>
<dbReference type="InterPro" id="IPR002898">
    <property type="entry name" value="MotA_ExbB_proton_chnl"/>
</dbReference>
<feature type="signal peptide" evidence="15">
    <location>
        <begin position="1"/>
        <end position="22"/>
    </location>
</feature>
<comment type="subcellular location">
    <subcellularLocation>
        <location evidence="1">Cell inner membrane</location>
        <topology evidence="1">Multi-pass membrane protein</topology>
    </subcellularLocation>
    <subcellularLocation>
        <location evidence="12">Membrane</location>
        <topology evidence="12">Multi-pass membrane protein</topology>
    </subcellularLocation>
</comment>
<feature type="chain" id="PRO_5046152114" description="Biopolymer transport protein ExbB" evidence="15">
    <location>
        <begin position="23"/>
        <end position="370"/>
    </location>
</feature>
<evidence type="ECO:0000256" key="13">
    <source>
        <dbReference type="SAM" id="MobiDB-lite"/>
    </source>
</evidence>
<keyword evidence="18" id="KW-1185">Reference proteome</keyword>
<feature type="transmembrane region" description="Helical" evidence="14">
    <location>
        <begin position="158"/>
        <end position="179"/>
    </location>
</feature>
<evidence type="ECO:0000256" key="2">
    <source>
        <dbReference type="ARBA" id="ARBA00011471"/>
    </source>
</evidence>
<keyword evidence="4 12" id="KW-0813">Transport</keyword>
<reference evidence="17 18" key="1">
    <citation type="submission" date="2020-07" db="EMBL/GenBank/DDBJ databases">
        <title>Pseudogemmobacter sp. nov., isolated from poultry manure in Taiwan.</title>
        <authorList>
            <person name="Lin S.-Y."/>
            <person name="Tang Y.-S."/>
            <person name="Young C.-C."/>
        </authorList>
    </citation>
    <scope>NUCLEOTIDE SEQUENCE [LARGE SCALE GENOMIC DNA]</scope>
    <source>
        <strain evidence="17 18">CC-YST710</strain>
    </source>
</reference>
<comment type="caution">
    <text evidence="17">The sequence shown here is derived from an EMBL/GenBank/DDBJ whole genome shotgun (WGS) entry which is preliminary data.</text>
</comment>
<dbReference type="EMBL" id="JACDXX010000015">
    <property type="protein sequence ID" value="MCB5411355.1"/>
    <property type="molecule type" value="Genomic_DNA"/>
</dbReference>
<comment type="function">
    <text evidence="11">Involved in the TonB-dependent energy-dependent transport of various receptor-bound substrates. Protects ExbD from proteolytic degradation and functionally stabilizes TonB.</text>
</comment>
<feature type="compositionally biased region" description="Basic and acidic residues" evidence="13">
    <location>
        <begin position="103"/>
        <end position="117"/>
    </location>
</feature>
<evidence type="ECO:0000256" key="8">
    <source>
        <dbReference type="ARBA" id="ARBA00022927"/>
    </source>
</evidence>
<evidence type="ECO:0000256" key="14">
    <source>
        <dbReference type="SAM" id="Phobius"/>
    </source>
</evidence>
<proteinExistence type="inferred from homology"/>
<feature type="region of interest" description="Disordered" evidence="13">
    <location>
        <begin position="26"/>
        <end position="137"/>
    </location>
</feature>
<keyword evidence="5" id="KW-1003">Cell membrane</keyword>
<comment type="similarity">
    <text evidence="12">Belongs to the exbB/tolQ family.</text>
</comment>
<dbReference type="InterPro" id="IPR014164">
    <property type="entry name" value="TonB_ExbB_1"/>
</dbReference>
<keyword evidence="15" id="KW-0732">Signal</keyword>
<evidence type="ECO:0000256" key="7">
    <source>
        <dbReference type="ARBA" id="ARBA00022692"/>
    </source>
</evidence>
<keyword evidence="10 14" id="KW-0472">Membrane</keyword>
<evidence type="ECO:0000256" key="12">
    <source>
        <dbReference type="RuleBase" id="RU004057"/>
    </source>
</evidence>
<evidence type="ECO:0000256" key="6">
    <source>
        <dbReference type="ARBA" id="ARBA00022519"/>
    </source>
</evidence>
<keyword evidence="9 14" id="KW-1133">Transmembrane helix</keyword>
<feature type="transmembrane region" description="Helical" evidence="14">
    <location>
        <begin position="268"/>
        <end position="293"/>
    </location>
</feature>
<protein>
    <recommendedName>
        <fullName evidence="3">Biopolymer transport protein ExbB</fullName>
    </recommendedName>
</protein>
<feature type="domain" description="MotA/TolQ/ExbB proton channel" evidence="16">
    <location>
        <begin position="245"/>
        <end position="345"/>
    </location>
</feature>
<dbReference type="PANTHER" id="PTHR30625:SF16">
    <property type="entry name" value="BIOPOLYMER TRANSPORT PROTEIN EXBB"/>
    <property type="match status" value="1"/>
</dbReference>
<feature type="compositionally biased region" description="Low complexity" evidence="13">
    <location>
        <begin position="40"/>
        <end position="100"/>
    </location>
</feature>
<comment type="subunit">
    <text evidence="2">The accessory proteins ExbB and ExbD seem to form a complex with TonB.</text>
</comment>
<name>A0ABS8CPN9_9RHOB</name>
<evidence type="ECO:0000256" key="11">
    <source>
        <dbReference type="ARBA" id="ARBA00024816"/>
    </source>
</evidence>
<gene>
    <name evidence="17" type="primary">exbB</name>
    <name evidence="17" type="ORF">H0485_15290</name>
</gene>
<organism evidence="17 18">
    <name type="scientific">Pseudogemmobacter faecipullorum</name>
    <dbReference type="NCBI Taxonomy" id="2755041"/>
    <lineage>
        <taxon>Bacteria</taxon>
        <taxon>Pseudomonadati</taxon>
        <taxon>Pseudomonadota</taxon>
        <taxon>Alphaproteobacteria</taxon>
        <taxon>Rhodobacterales</taxon>
        <taxon>Paracoccaceae</taxon>
        <taxon>Pseudogemmobacter</taxon>
    </lineage>
</organism>
<feature type="compositionally biased region" description="Low complexity" evidence="13">
    <location>
        <begin position="128"/>
        <end position="137"/>
    </location>
</feature>
<keyword evidence="7 14" id="KW-0812">Transmembrane</keyword>
<sequence>MRAALIYPFLLTGLLAGGATLAQDNPDTAPPVVSTEAPEPSALPAADSGAAAPVVITDAPPAVPAPDATGQDPSASAPAGAAPETAAPAEATTAPVSAAETGEAARPDHRGEHERGPGHGRRGGGQQGAAPGDASAAAPAPLAAHSVKLDALFWDAHWIVQAVMVGLAVAAFAALVILIHKMVEFSFAFAGLRRAAKVLTSASDLHIATAALQGRKGPAAEIIRAADEELRLAEAEPDLIPGTRERTDAAAGRIEAGAAQKLRAGTGILASIGSLAPFVGLFGTVFGIMNSFIAIAETKTTNLAVVAPGIAEALLATAIGLAAAIPAVAIYNICTRRLATYRHQLNDIAAAAARLQSHALDRLAAAAARA</sequence>
<dbReference type="InterPro" id="IPR050790">
    <property type="entry name" value="ExbB/TolQ_transport"/>
</dbReference>
<evidence type="ECO:0000256" key="1">
    <source>
        <dbReference type="ARBA" id="ARBA00004429"/>
    </source>
</evidence>
<dbReference type="Pfam" id="PF01618">
    <property type="entry name" value="MotA_ExbB"/>
    <property type="match status" value="1"/>
</dbReference>
<evidence type="ECO:0000313" key="17">
    <source>
        <dbReference type="EMBL" id="MCB5411355.1"/>
    </source>
</evidence>
<evidence type="ECO:0000256" key="10">
    <source>
        <dbReference type="ARBA" id="ARBA00023136"/>
    </source>
</evidence>
<evidence type="ECO:0000256" key="15">
    <source>
        <dbReference type="SAM" id="SignalP"/>
    </source>
</evidence>
<evidence type="ECO:0000259" key="16">
    <source>
        <dbReference type="Pfam" id="PF01618"/>
    </source>
</evidence>
<dbReference type="NCBIfam" id="TIGR02797">
    <property type="entry name" value="exbB"/>
    <property type="match status" value="1"/>
</dbReference>
<evidence type="ECO:0000256" key="4">
    <source>
        <dbReference type="ARBA" id="ARBA00022448"/>
    </source>
</evidence>
<evidence type="ECO:0000256" key="5">
    <source>
        <dbReference type="ARBA" id="ARBA00022475"/>
    </source>
</evidence>
<dbReference type="PANTHER" id="PTHR30625">
    <property type="entry name" value="PROTEIN TOLQ"/>
    <property type="match status" value="1"/>
</dbReference>
<keyword evidence="6" id="KW-0997">Cell inner membrane</keyword>
<keyword evidence="8 12" id="KW-0653">Protein transport</keyword>